<dbReference type="InterPro" id="IPR007061">
    <property type="entry name" value="MST-like"/>
</dbReference>
<keyword evidence="2" id="KW-1185">Reference proteome</keyword>
<proteinExistence type="predicted"/>
<dbReference type="Gene3D" id="1.20.120.450">
    <property type="entry name" value="dinb family like domain"/>
    <property type="match status" value="1"/>
</dbReference>
<dbReference type="SUPFAM" id="SSF109854">
    <property type="entry name" value="DinB/YfiT-like putative metalloenzymes"/>
    <property type="match status" value="1"/>
</dbReference>
<organism evidence="1 2">
    <name type="scientific">Nocardioides taihuensis</name>
    <dbReference type="NCBI Taxonomy" id="1835606"/>
    <lineage>
        <taxon>Bacteria</taxon>
        <taxon>Bacillati</taxon>
        <taxon>Actinomycetota</taxon>
        <taxon>Actinomycetes</taxon>
        <taxon>Propionibacteriales</taxon>
        <taxon>Nocardioidaceae</taxon>
        <taxon>Nocardioides</taxon>
    </lineage>
</organism>
<dbReference type="Pfam" id="PF04978">
    <property type="entry name" value="MST"/>
    <property type="match status" value="1"/>
</dbReference>
<gene>
    <name evidence="1" type="ORF">ACFPGP_11395</name>
</gene>
<reference evidence="2" key="1">
    <citation type="journal article" date="2019" name="Int. J. Syst. Evol. Microbiol.">
        <title>The Global Catalogue of Microorganisms (GCM) 10K type strain sequencing project: providing services to taxonomists for standard genome sequencing and annotation.</title>
        <authorList>
            <consortium name="The Broad Institute Genomics Platform"/>
            <consortium name="The Broad Institute Genome Sequencing Center for Infectious Disease"/>
            <person name="Wu L."/>
            <person name="Ma J."/>
        </authorList>
    </citation>
    <scope>NUCLEOTIDE SEQUENCE [LARGE SCALE GENOMIC DNA]</scope>
    <source>
        <strain evidence="2">DFY41</strain>
    </source>
</reference>
<dbReference type="Proteomes" id="UP001596087">
    <property type="component" value="Unassembled WGS sequence"/>
</dbReference>
<evidence type="ECO:0000313" key="1">
    <source>
        <dbReference type="EMBL" id="MFC5177280.1"/>
    </source>
</evidence>
<evidence type="ECO:0000313" key="2">
    <source>
        <dbReference type="Proteomes" id="UP001596087"/>
    </source>
</evidence>
<dbReference type="InterPro" id="IPR034660">
    <property type="entry name" value="DinB/YfiT-like"/>
</dbReference>
<dbReference type="EMBL" id="JBHSKD010000011">
    <property type="protein sequence ID" value="MFC5177280.1"/>
    <property type="molecule type" value="Genomic_DNA"/>
</dbReference>
<dbReference type="RefSeq" id="WP_378590172.1">
    <property type="nucleotide sequence ID" value="NZ_JBHSKD010000011.1"/>
</dbReference>
<sequence length="177" mass="19884">MTTDSRVDPDLRASEHDTLKQFLDYHRDTLRMKTEGLTSEQLGATVAPSTMTLGGMLKHLALVEDYWFSVILHGRDDAAPWQGVDWDADRDWDWHSAADDTPEQLRALLDDAIAASDRCLAEAVADGGLDRLSVRESSRGEGHFSLRWILVHMIEEYARHNGHADLLRESIDGQTGE</sequence>
<accession>A0ABW0BJ13</accession>
<comment type="caution">
    <text evidence="1">The sequence shown here is derived from an EMBL/GenBank/DDBJ whole genome shotgun (WGS) entry which is preliminary data.</text>
</comment>
<name>A0ABW0BJ13_9ACTN</name>
<protein>
    <submittedName>
        <fullName evidence="1">DinB family protein</fullName>
    </submittedName>
</protein>